<evidence type="ECO:0000256" key="7">
    <source>
        <dbReference type="ARBA" id="ARBA00038947"/>
    </source>
</evidence>
<dbReference type="GO" id="GO:0005739">
    <property type="term" value="C:mitochondrion"/>
    <property type="evidence" value="ECO:0007669"/>
    <property type="project" value="UniProtKB-SubCell"/>
</dbReference>
<dbReference type="InterPro" id="IPR006224">
    <property type="entry name" value="PsdUridine_synth_RluA-like_CS"/>
</dbReference>
<evidence type="ECO:0000256" key="4">
    <source>
        <dbReference type="ARBA" id="ARBA00023235"/>
    </source>
</evidence>
<dbReference type="PANTHER" id="PTHR21600:SF81">
    <property type="entry name" value="21S RRNA PSEUDOURIDINE(2819) SYNTHASE"/>
    <property type="match status" value="1"/>
</dbReference>
<evidence type="ECO:0000256" key="3">
    <source>
        <dbReference type="ARBA" id="ARBA00023128"/>
    </source>
</evidence>
<keyword evidence="14" id="KW-1185">Reference proteome</keyword>
<comment type="function">
    <text evidence="6">Pseudouridylate synthase responsible for the pseudouridine-2819 formation in mitochondrial 21S rRNA. May modulate the efficiency or the fidelity of the mitochondrial translation machinery.</text>
</comment>
<keyword evidence="3" id="KW-0496">Mitochondrion</keyword>
<proteinExistence type="inferred from homology"/>
<dbReference type="Gene3D" id="3.30.2350.10">
    <property type="entry name" value="Pseudouridine synthase"/>
    <property type="match status" value="1"/>
</dbReference>
<dbReference type="GO" id="GO:0160143">
    <property type="term" value="F:21S rRNA pseudouridine(2819) synthase activity"/>
    <property type="evidence" value="ECO:0007669"/>
    <property type="project" value="UniProtKB-EC"/>
</dbReference>
<evidence type="ECO:0000256" key="1">
    <source>
        <dbReference type="ARBA" id="ARBA00004173"/>
    </source>
</evidence>
<evidence type="ECO:0000313" key="14">
    <source>
        <dbReference type="Proteomes" id="UP001163846"/>
    </source>
</evidence>
<dbReference type="GO" id="GO:0000455">
    <property type="term" value="P:enzyme-directed rRNA pseudouridine synthesis"/>
    <property type="evidence" value="ECO:0007669"/>
    <property type="project" value="TreeGrafter"/>
</dbReference>
<gene>
    <name evidence="13" type="ORF">F5878DRAFT_614297</name>
</gene>
<evidence type="ECO:0000256" key="10">
    <source>
        <dbReference type="ARBA" id="ARBA00041978"/>
    </source>
</evidence>
<dbReference type="EMBL" id="MU806096">
    <property type="protein sequence ID" value="KAJ3840053.1"/>
    <property type="molecule type" value="Genomic_DNA"/>
</dbReference>
<evidence type="ECO:0000256" key="6">
    <source>
        <dbReference type="ARBA" id="ARBA00037513"/>
    </source>
</evidence>
<dbReference type="Pfam" id="PF00849">
    <property type="entry name" value="PseudoU_synth_2"/>
    <property type="match status" value="1"/>
</dbReference>
<comment type="similarity">
    <text evidence="2">Belongs to the pseudouridine synthase RluA family.</text>
</comment>
<evidence type="ECO:0000259" key="12">
    <source>
        <dbReference type="Pfam" id="PF00849"/>
    </source>
</evidence>
<sequence length="292" mass="32619">MTFRLIFRNHLALEHTRILYTDRAFVVVNKPPNFVTQYPRDGSTEAVAELKGQIPSAPNFTELFPVHRLDKGTTGCLVFARSPRYAQAFSRQLKQHTVFKTYHALINTVDSPVLATKSASGSIRIGMSTKDGRPHISHCGTARETWTDWQVLGSSSQTDLALVKLVLHTGMKHQLRVHMADVLQAPILGDLQHTGMPFSSASTFPPVPNDRLFLHASELSFHRFRRNGKPKRLNLAITAPLPPDFQELCRRVGIQVPSHLKEGGLFVDGQPVNDVLDLNGVWIGNREDSHLP</sequence>
<dbReference type="GO" id="GO:0003723">
    <property type="term" value="F:RNA binding"/>
    <property type="evidence" value="ECO:0007669"/>
    <property type="project" value="InterPro"/>
</dbReference>
<dbReference type="InterPro" id="IPR020103">
    <property type="entry name" value="PsdUridine_synth_cat_dom_sf"/>
</dbReference>
<comment type="subcellular location">
    <subcellularLocation>
        <location evidence="1">Mitochondrion</location>
    </subcellularLocation>
</comment>
<evidence type="ECO:0000256" key="9">
    <source>
        <dbReference type="ARBA" id="ARBA00041561"/>
    </source>
</evidence>
<feature type="domain" description="Pseudouridine synthase RsuA/RluA-like" evidence="12">
    <location>
        <begin position="25"/>
        <end position="180"/>
    </location>
</feature>
<dbReference type="EC" id="5.4.99.43" evidence="7"/>
<dbReference type="CDD" id="cd02869">
    <property type="entry name" value="PseudoU_synth_RluA_like"/>
    <property type="match status" value="1"/>
</dbReference>
<dbReference type="AlphaFoldDB" id="A0AA38PBV3"/>
<accession>A0AA38PBV3</accession>
<evidence type="ECO:0000313" key="13">
    <source>
        <dbReference type="EMBL" id="KAJ3840053.1"/>
    </source>
</evidence>
<dbReference type="Proteomes" id="UP001163846">
    <property type="component" value="Unassembled WGS sequence"/>
</dbReference>
<evidence type="ECO:0000256" key="2">
    <source>
        <dbReference type="ARBA" id="ARBA00010876"/>
    </source>
</evidence>
<protein>
    <recommendedName>
        <fullName evidence="8">21S rRNA pseudouridine(2819) synthase</fullName>
        <ecNumber evidence="7">5.4.99.43</ecNumber>
    </recommendedName>
    <alternativeName>
        <fullName evidence="10">Pseudouridine synthase 5</fullName>
    </alternativeName>
    <alternativeName>
        <fullName evidence="9">Pseudouridylate synthase PUS5</fullName>
    </alternativeName>
    <alternativeName>
        <fullName evidence="11">Uracil hydrolyase PUS5</fullName>
    </alternativeName>
</protein>
<comment type="caution">
    <text evidence="13">The sequence shown here is derived from an EMBL/GenBank/DDBJ whole genome shotgun (WGS) entry which is preliminary data.</text>
</comment>
<name>A0AA38PBV3_9AGAR</name>
<evidence type="ECO:0000256" key="5">
    <source>
        <dbReference type="ARBA" id="ARBA00036927"/>
    </source>
</evidence>
<dbReference type="PANTHER" id="PTHR21600">
    <property type="entry name" value="MITOCHONDRIAL RNA PSEUDOURIDINE SYNTHASE"/>
    <property type="match status" value="1"/>
</dbReference>
<evidence type="ECO:0000256" key="11">
    <source>
        <dbReference type="ARBA" id="ARBA00042700"/>
    </source>
</evidence>
<comment type="catalytic activity">
    <reaction evidence="5">
        <text>uridine(2819) in 21S rRNA = pseudouridine(2819) in 21S rRNA</text>
        <dbReference type="Rhea" id="RHEA:42556"/>
        <dbReference type="Rhea" id="RHEA-COMP:10113"/>
        <dbReference type="Rhea" id="RHEA-COMP:10114"/>
        <dbReference type="ChEBI" id="CHEBI:65314"/>
        <dbReference type="ChEBI" id="CHEBI:65315"/>
        <dbReference type="EC" id="5.4.99.43"/>
    </reaction>
</comment>
<dbReference type="InterPro" id="IPR006145">
    <property type="entry name" value="PsdUridine_synth_RsuA/RluA"/>
</dbReference>
<evidence type="ECO:0000256" key="8">
    <source>
        <dbReference type="ARBA" id="ARBA00040626"/>
    </source>
</evidence>
<keyword evidence="4" id="KW-0413">Isomerase</keyword>
<dbReference type="PROSITE" id="PS01129">
    <property type="entry name" value="PSI_RLU"/>
    <property type="match status" value="1"/>
</dbReference>
<reference evidence="13" key="1">
    <citation type="submission" date="2022-08" db="EMBL/GenBank/DDBJ databases">
        <authorList>
            <consortium name="DOE Joint Genome Institute"/>
            <person name="Min B."/>
            <person name="Riley R."/>
            <person name="Sierra-Patev S."/>
            <person name="Naranjo-Ortiz M."/>
            <person name="Looney B."/>
            <person name="Konkel Z."/>
            <person name="Slot J.C."/>
            <person name="Sakamoto Y."/>
            <person name="Steenwyk J.L."/>
            <person name="Rokas A."/>
            <person name="Carro J."/>
            <person name="Camarero S."/>
            <person name="Ferreira P."/>
            <person name="Molpeceres G."/>
            <person name="Ruiz-Duenas F.J."/>
            <person name="Serrano A."/>
            <person name="Henrissat B."/>
            <person name="Drula E."/>
            <person name="Hughes K.W."/>
            <person name="Mata J.L."/>
            <person name="Ishikawa N.K."/>
            <person name="Vargas-Isla R."/>
            <person name="Ushijima S."/>
            <person name="Smith C.A."/>
            <person name="Ahrendt S."/>
            <person name="Andreopoulos W."/>
            <person name="He G."/>
            <person name="Labutti K."/>
            <person name="Lipzen A."/>
            <person name="Ng V."/>
            <person name="Sandor L."/>
            <person name="Barry K."/>
            <person name="Martinez A.T."/>
            <person name="Xiao Y."/>
            <person name="Gibbons J.G."/>
            <person name="Terashima K."/>
            <person name="Hibbett D.S."/>
            <person name="Grigoriev I.V."/>
        </authorList>
    </citation>
    <scope>NUCLEOTIDE SEQUENCE</scope>
    <source>
        <strain evidence="13">TFB9207</strain>
    </source>
</reference>
<dbReference type="InterPro" id="IPR050188">
    <property type="entry name" value="RluA_PseudoU_synthase"/>
</dbReference>
<organism evidence="13 14">
    <name type="scientific">Lentinula raphanica</name>
    <dbReference type="NCBI Taxonomy" id="153919"/>
    <lineage>
        <taxon>Eukaryota</taxon>
        <taxon>Fungi</taxon>
        <taxon>Dikarya</taxon>
        <taxon>Basidiomycota</taxon>
        <taxon>Agaricomycotina</taxon>
        <taxon>Agaricomycetes</taxon>
        <taxon>Agaricomycetidae</taxon>
        <taxon>Agaricales</taxon>
        <taxon>Marasmiineae</taxon>
        <taxon>Omphalotaceae</taxon>
        <taxon>Lentinula</taxon>
    </lineage>
</organism>
<dbReference type="SUPFAM" id="SSF55120">
    <property type="entry name" value="Pseudouridine synthase"/>
    <property type="match status" value="1"/>
</dbReference>